<comment type="caution">
    <text evidence="1">The sequence shown here is derived from an EMBL/GenBank/DDBJ whole genome shotgun (WGS) entry which is preliminary data.</text>
</comment>
<dbReference type="Proteomes" id="UP001369082">
    <property type="component" value="Unassembled WGS sequence"/>
</dbReference>
<keyword evidence="2" id="KW-1185">Reference proteome</keyword>
<reference evidence="1 2" key="1">
    <citation type="submission" date="2024-02" db="EMBL/GenBank/DDBJ databases">
        <title>Bacteria isolated from the canopy kelp, Nereocystis luetkeana.</title>
        <authorList>
            <person name="Pfister C.A."/>
            <person name="Younker I.T."/>
            <person name="Light S.H."/>
        </authorList>
    </citation>
    <scope>NUCLEOTIDE SEQUENCE [LARGE SCALE GENOMIC DNA]</scope>
    <source>
        <strain evidence="1 2">TI.1.05</strain>
    </source>
</reference>
<evidence type="ECO:0000313" key="1">
    <source>
        <dbReference type="EMBL" id="MEL0630972.1"/>
    </source>
</evidence>
<dbReference type="Gene3D" id="1.50.10.10">
    <property type="match status" value="1"/>
</dbReference>
<gene>
    <name evidence="1" type="ORF">V6256_15445</name>
</gene>
<sequence length="62" mass="7087">LKEETIEVDNYATVLLPGRTGFVSDKNHVLLNPSYLPMQLLFRMQALYPDYQSQALIDSSNK</sequence>
<protein>
    <submittedName>
        <fullName evidence="1">Cellulase</fullName>
    </submittedName>
</protein>
<accession>A0ABU9GUH1</accession>
<name>A0ABU9GUH1_9GAMM</name>
<organism evidence="1 2">
    <name type="scientific">Psychromonas aquatilis</name>
    <dbReference type="NCBI Taxonomy" id="2005072"/>
    <lineage>
        <taxon>Bacteria</taxon>
        <taxon>Pseudomonadati</taxon>
        <taxon>Pseudomonadota</taxon>
        <taxon>Gammaproteobacteria</taxon>
        <taxon>Alteromonadales</taxon>
        <taxon>Psychromonadaceae</taxon>
        <taxon>Psychromonas</taxon>
    </lineage>
</organism>
<evidence type="ECO:0000313" key="2">
    <source>
        <dbReference type="Proteomes" id="UP001369082"/>
    </source>
</evidence>
<dbReference type="InterPro" id="IPR012341">
    <property type="entry name" value="6hp_glycosidase-like_sf"/>
</dbReference>
<dbReference type="EMBL" id="JBAKAZ010000240">
    <property type="protein sequence ID" value="MEL0630972.1"/>
    <property type="molecule type" value="Genomic_DNA"/>
</dbReference>
<dbReference type="InterPro" id="IPR008928">
    <property type="entry name" value="6-hairpin_glycosidase_sf"/>
</dbReference>
<feature type="non-terminal residue" evidence="1">
    <location>
        <position position="1"/>
    </location>
</feature>
<dbReference type="SUPFAM" id="SSF48208">
    <property type="entry name" value="Six-hairpin glycosidases"/>
    <property type="match status" value="1"/>
</dbReference>
<proteinExistence type="predicted"/>